<dbReference type="RefSeq" id="WP_090153472.1">
    <property type="nucleotide sequence ID" value="NZ_FNAN01000011.1"/>
</dbReference>
<dbReference type="STRING" id="659014.SAMN04487996_111163"/>
<dbReference type="GO" id="GO:0005829">
    <property type="term" value="C:cytosol"/>
    <property type="evidence" value="ECO:0007669"/>
    <property type="project" value="TreeGrafter"/>
</dbReference>
<dbReference type="GO" id="GO:0003955">
    <property type="term" value="F:NAD(P)H dehydrogenase (quinone) activity"/>
    <property type="evidence" value="ECO:0007669"/>
    <property type="project" value="TreeGrafter"/>
</dbReference>
<dbReference type="OrthoDB" id="652200at2"/>
<keyword evidence="2" id="KW-0560">Oxidoreductase</keyword>
<dbReference type="Proteomes" id="UP000198748">
    <property type="component" value="Unassembled WGS sequence"/>
</dbReference>
<evidence type="ECO:0000313" key="5">
    <source>
        <dbReference type="Proteomes" id="UP000198748"/>
    </source>
</evidence>
<dbReference type="EMBL" id="FNAN01000011">
    <property type="protein sequence ID" value="SDF56793.1"/>
    <property type="molecule type" value="Genomic_DNA"/>
</dbReference>
<feature type="domain" description="Flavodoxin-like fold" evidence="3">
    <location>
        <begin position="1"/>
        <end position="180"/>
    </location>
</feature>
<comment type="similarity">
    <text evidence="1">Belongs to the NAD(P)H dehydrogenase (quinone) family.</text>
</comment>
<gene>
    <name evidence="4" type="ORF">SAMN04487996_111163</name>
</gene>
<protein>
    <submittedName>
        <fullName evidence="4">Putative NADPH-quinone reductase (Modulator of drug activity B)</fullName>
    </submittedName>
</protein>
<evidence type="ECO:0000256" key="2">
    <source>
        <dbReference type="ARBA" id="ARBA00023002"/>
    </source>
</evidence>
<dbReference type="InterPro" id="IPR029039">
    <property type="entry name" value="Flavoprotein-like_sf"/>
</dbReference>
<evidence type="ECO:0000313" key="4">
    <source>
        <dbReference type="EMBL" id="SDF56793.1"/>
    </source>
</evidence>
<accession>A0A1G7M550</accession>
<dbReference type="InterPro" id="IPR051545">
    <property type="entry name" value="NAD(P)H_dehydrogenase_qn"/>
</dbReference>
<evidence type="ECO:0000256" key="1">
    <source>
        <dbReference type="ARBA" id="ARBA00006252"/>
    </source>
</evidence>
<name>A0A1G7M550_9BACT</name>
<organism evidence="4 5">
    <name type="scientific">Dyadobacter soli</name>
    <dbReference type="NCBI Taxonomy" id="659014"/>
    <lineage>
        <taxon>Bacteria</taxon>
        <taxon>Pseudomonadati</taxon>
        <taxon>Bacteroidota</taxon>
        <taxon>Cytophagia</taxon>
        <taxon>Cytophagales</taxon>
        <taxon>Spirosomataceae</taxon>
        <taxon>Dyadobacter</taxon>
    </lineage>
</organism>
<dbReference type="Pfam" id="PF02525">
    <property type="entry name" value="Flavodoxin_2"/>
    <property type="match status" value="1"/>
</dbReference>
<dbReference type="InterPro" id="IPR003680">
    <property type="entry name" value="Flavodoxin_fold"/>
</dbReference>
<dbReference type="SUPFAM" id="SSF52218">
    <property type="entry name" value="Flavoproteins"/>
    <property type="match status" value="1"/>
</dbReference>
<dbReference type="AlphaFoldDB" id="A0A1G7M550"/>
<proteinExistence type="inferred from homology"/>
<dbReference type="Gene3D" id="3.40.50.360">
    <property type="match status" value="1"/>
</dbReference>
<keyword evidence="5" id="KW-1185">Reference proteome</keyword>
<sequence>MKVYILLAHPDTKSFNGHIADACEVALLSAGYQVRRQNIGQMRFDPILWHAYGQVQELEEDLLTAQQNILWCDKWVIIYPVWWGSVPALFKGFLDRVLLPGFAFKYHEKGPFWDGYLTKRSAHIIATSDAPAIWLWWQYRNSDIRAIRKATLEFCGFKPVKVSRIGRVKYLTTAQIEMVVAKLARQIRLE</sequence>
<reference evidence="5" key="1">
    <citation type="submission" date="2016-10" db="EMBL/GenBank/DDBJ databases">
        <authorList>
            <person name="Varghese N."/>
            <person name="Submissions S."/>
        </authorList>
    </citation>
    <scope>NUCLEOTIDE SEQUENCE [LARGE SCALE GENOMIC DNA]</scope>
    <source>
        <strain evidence="5">DSM 25329</strain>
    </source>
</reference>
<dbReference type="PANTHER" id="PTHR10204:SF34">
    <property type="entry name" value="NAD(P)H DEHYDROGENASE [QUINONE] 1 ISOFORM 1"/>
    <property type="match status" value="1"/>
</dbReference>
<dbReference type="PANTHER" id="PTHR10204">
    <property type="entry name" value="NAD P H OXIDOREDUCTASE-RELATED"/>
    <property type="match status" value="1"/>
</dbReference>
<evidence type="ECO:0000259" key="3">
    <source>
        <dbReference type="Pfam" id="PF02525"/>
    </source>
</evidence>